<gene>
    <name evidence="1" type="ORF">JOD64_004805</name>
</gene>
<reference evidence="1 2" key="1">
    <citation type="submission" date="2021-01" db="EMBL/GenBank/DDBJ databases">
        <title>Sequencing the genomes of 1000 actinobacteria strains.</title>
        <authorList>
            <person name="Klenk H.-P."/>
        </authorList>
    </citation>
    <scope>NUCLEOTIDE SEQUENCE [LARGE SCALE GENOMIC DNA]</scope>
    <source>
        <strain evidence="1 2">DSM 100204</strain>
    </source>
</reference>
<dbReference type="EMBL" id="JAFBBP010000001">
    <property type="protein sequence ID" value="MBM7493583.1"/>
    <property type="molecule type" value="Genomic_DNA"/>
</dbReference>
<accession>A0ABS2M0R0</accession>
<evidence type="ECO:0000313" key="1">
    <source>
        <dbReference type="EMBL" id="MBM7493583.1"/>
    </source>
</evidence>
<sequence length="46" mass="4839">MVGYGLGDAVLALMRAREALMRAGEVAGARKIARPRDAIGVAKREA</sequence>
<organism evidence="1 2">
    <name type="scientific">Micromonospora luteifusca</name>
    <dbReference type="NCBI Taxonomy" id="709860"/>
    <lineage>
        <taxon>Bacteria</taxon>
        <taxon>Bacillati</taxon>
        <taxon>Actinomycetota</taxon>
        <taxon>Actinomycetes</taxon>
        <taxon>Micromonosporales</taxon>
        <taxon>Micromonosporaceae</taxon>
        <taxon>Micromonospora</taxon>
    </lineage>
</organism>
<keyword evidence="2" id="KW-1185">Reference proteome</keyword>
<comment type="caution">
    <text evidence="1">The sequence shown here is derived from an EMBL/GenBank/DDBJ whole genome shotgun (WGS) entry which is preliminary data.</text>
</comment>
<evidence type="ECO:0000313" key="2">
    <source>
        <dbReference type="Proteomes" id="UP000764837"/>
    </source>
</evidence>
<protein>
    <submittedName>
        <fullName evidence="1">Uncharacterized protein</fullName>
    </submittedName>
</protein>
<proteinExistence type="predicted"/>
<dbReference type="Proteomes" id="UP000764837">
    <property type="component" value="Unassembled WGS sequence"/>
</dbReference>
<name>A0ABS2M0R0_9ACTN</name>